<evidence type="ECO:0000256" key="4">
    <source>
        <dbReference type="ARBA" id="ARBA00022737"/>
    </source>
</evidence>
<evidence type="ECO:0000256" key="2">
    <source>
        <dbReference type="ARBA" id="ARBA00008894"/>
    </source>
</evidence>
<dbReference type="AlphaFoldDB" id="A0A9J5XKF6"/>
<keyword evidence="7" id="KW-0067">ATP-binding</keyword>
<name>A0A9J5XKF6_SOLCO</name>
<dbReference type="PANTHER" id="PTHR23155:SF1228">
    <property type="entry name" value="NB-ARC DOMAIN CONTAINING PROTEIN, EXPRESSED"/>
    <property type="match status" value="1"/>
</dbReference>
<organism evidence="13 14">
    <name type="scientific">Solanum commersonii</name>
    <name type="common">Commerson's wild potato</name>
    <name type="synonym">Commerson's nightshade</name>
    <dbReference type="NCBI Taxonomy" id="4109"/>
    <lineage>
        <taxon>Eukaryota</taxon>
        <taxon>Viridiplantae</taxon>
        <taxon>Streptophyta</taxon>
        <taxon>Embryophyta</taxon>
        <taxon>Tracheophyta</taxon>
        <taxon>Spermatophyta</taxon>
        <taxon>Magnoliopsida</taxon>
        <taxon>eudicotyledons</taxon>
        <taxon>Gunneridae</taxon>
        <taxon>Pentapetalae</taxon>
        <taxon>asterids</taxon>
        <taxon>lamiids</taxon>
        <taxon>Solanales</taxon>
        <taxon>Solanaceae</taxon>
        <taxon>Solanoideae</taxon>
        <taxon>Solaneae</taxon>
        <taxon>Solanum</taxon>
    </lineage>
</organism>
<protein>
    <recommendedName>
        <fullName evidence="15">NB-ARC domain-containing protein</fullName>
    </recommendedName>
</protein>
<dbReference type="InterPro" id="IPR044974">
    <property type="entry name" value="Disease_R_plants"/>
</dbReference>
<evidence type="ECO:0000256" key="3">
    <source>
        <dbReference type="ARBA" id="ARBA00022614"/>
    </source>
</evidence>
<dbReference type="Pfam" id="PF23598">
    <property type="entry name" value="LRR_14"/>
    <property type="match status" value="1"/>
</dbReference>
<dbReference type="Gene3D" id="3.40.50.300">
    <property type="entry name" value="P-loop containing nucleotide triphosphate hydrolases"/>
    <property type="match status" value="1"/>
</dbReference>
<dbReference type="Pfam" id="PF00931">
    <property type="entry name" value="NB-ARC"/>
    <property type="match status" value="1"/>
</dbReference>
<dbReference type="Gene3D" id="3.80.10.10">
    <property type="entry name" value="Ribonuclease Inhibitor"/>
    <property type="match status" value="1"/>
</dbReference>
<sequence length="622" mass="71811">MGGQGKTTCARKLYNTDYIVSHFDVQAWCIISQTYHRREILQDIFSQVTGSKDNGDKDDILADKLRKSLMGRRYLIVLDNMWDCMVWDDLCLCFPDDENKSRIVVTTQLEKVGEHVKRYTDLYFLPFLTPDDSCKLLQKRVFAKEDCPLSYDNLPDFLRPCLLYMGLFPEDARIPVSKLISLWIAEGFVQNIESAEGYLMDLISSNVVMVSRRRYNGKVKDCEVHDVVLHFCLEKSREEKFMRAVKGHYSQLQPFEWKESRVSVSFSNELSKFVSPGAKTREPFHQHLRSLIMTNGSIIGTHVFKVGLLKVLDLSSHRMPHFSSATLKPLIHLKYLAVFTNEFYCHPESHLPHLETLLLRGLSKFTVLPSSFWKMEKLRHVEIGKAEFENNKQQIFEESSKLENLRIVRGVEIPFDQADSADVLLCRCPNLQELDIMFKGDKSIVDTSWVDSLDICLKLESLTELQILRVSFQWSILLSGLQLPSNIKKLVLRGTSLFSFNIESTISVIARLPNLEYLQLRVDPYSCYKSNEWCLRHITFHKLKVLKLVKLCVSTWDASEESFPLLETLVIKDSKQPKEIPLSFADIPTLKQIKLLGATTNLSRLQLGELRKKLKRLKDVIV</sequence>
<dbReference type="InterPro" id="IPR027417">
    <property type="entry name" value="P-loop_NTPase"/>
</dbReference>
<feature type="domain" description="NB-ARC" evidence="10">
    <location>
        <begin position="1"/>
        <end position="146"/>
    </location>
</feature>
<comment type="caution">
    <text evidence="13">The sequence shown here is derived from an EMBL/GenBank/DDBJ whole genome shotgun (WGS) entry which is preliminary data.</text>
</comment>
<dbReference type="GO" id="GO:0098542">
    <property type="term" value="P:defense response to other organism"/>
    <property type="evidence" value="ECO:0007669"/>
    <property type="project" value="TreeGrafter"/>
</dbReference>
<evidence type="ECO:0000256" key="8">
    <source>
        <dbReference type="ARBA" id="ARBA00023054"/>
    </source>
</evidence>
<dbReference type="GO" id="GO:0016020">
    <property type="term" value="C:membrane"/>
    <property type="evidence" value="ECO:0007669"/>
    <property type="project" value="UniProtKB-SubCell"/>
</dbReference>
<dbReference type="Gene3D" id="1.10.10.10">
    <property type="entry name" value="Winged helix-like DNA-binding domain superfamily/Winged helix DNA-binding domain"/>
    <property type="match status" value="1"/>
</dbReference>
<dbReference type="InterPro" id="IPR058922">
    <property type="entry name" value="WHD_DRP"/>
</dbReference>
<evidence type="ECO:0000259" key="12">
    <source>
        <dbReference type="Pfam" id="PF23598"/>
    </source>
</evidence>
<evidence type="ECO:0000256" key="6">
    <source>
        <dbReference type="ARBA" id="ARBA00022821"/>
    </source>
</evidence>
<keyword evidence="6" id="KW-0611">Plant defense</keyword>
<feature type="domain" description="Disease resistance protein winged helix" evidence="11">
    <location>
        <begin position="167"/>
        <end position="229"/>
    </location>
</feature>
<keyword evidence="14" id="KW-1185">Reference proteome</keyword>
<evidence type="ECO:0008006" key="15">
    <source>
        <dbReference type="Google" id="ProtNLM"/>
    </source>
</evidence>
<dbReference type="SUPFAM" id="SSF52540">
    <property type="entry name" value="P-loop containing nucleoside triphosphate hydrolases"/>
    <property type="match status" value="1"/>
</dbReference>
<gene>
    <name evidence="13" type="ORF">H5410_049213</name>
</gene>
<dbReference type="OrthoDB" id="1248506at2759"/>
<dbReference type="InterPro" id="IPR032675">
    <property type="entry name" value="LRR_dom_sf"/>
</dbReference>
<evidence type="ECO:0000256" key="9">
    <source>
        <dbReference type="ARBA" id="ARBA00023136"/>
    </source>
</evidence>
<comment type="subcellular location">
    <subcellularLocation>
        <location evidence="1">Membrane</location>
        <topology evidence="1">Peripheral membrane protein</topology>
    </subcellularLocation>
</comment>
<dbReference type="InterPro" id="IPR002182">
    <property type="entry name" value="NB-ARC"/>
</dbReference>
<evidence type="ECO:0000256" key="7">
    <source>
        <dbReference type="ARBA" id="ARBA00022840"/>
    </source>
</evidence>
<dbReference type="EMBL" id="JACXVP010000009">
    <property type="protein sequence ID" value="KAG5588779.1"/>
    <property type="molecule type" value="Genomic_DNA"/>
</dbReference>
<reference evidence="13 14" key="1">
    <citation type="submission" date="2020-09" db="EMBL/GenBank/DDBJ databases">
        <title>De no assembly of potato wild relative species, Solanum commersonii.</title>
        <authorList>
            <person name="Cho K."/>
        </authorList>
    </citation>
    <scope>NUCLEOTIDE SEQUENCE [LARGE SCALE GENOMIC DNA]</scope>
    <source>
        <strain evidence="13">LZ3.2</strain>
        <tissue evidence="13">Leaf</tissue>
    </source>
</reference>
<accession>A0A9J5XKF6</accession>
<evidence type="ECO:0000259" key="10">
    <source>
        <dbReference type="Pfam" id="PF00931"/>
    </source>
</evidence>
<dbReference type="Proteomes" id="UP000824120">
    <property type="component" value="Chromosome 9"/>
</dbReference>
<evidence type="ECO:0000313" key="13">
    <source>
        <dbReference type="EMBL" id="KAG5588779.1"/>
    </source>
</evidence>
<dbReference type="InterPro" id="IPR036388">
    <property type="entry name" value="WH-like_DNA-bd_sf"/>
</dbReference>
<dbReference type="GO" id="GO:0043531">
    <property type="term" value="F:ADP binding"/>
    <property type="evidence" value="ECO:0007669"/>
    <property type="project" value="InterPro"/>
</dbReference>
<dbReference type="FunFam" id="1.10.10.10:FF:000322">
    <property type="entry name" value="Probable disease resistance protein At1g63360"/>
    <property type="match status" value="1"/>
</dbReference>
<dbReference type="SUPFAM" id="SSF52058">
    <property type="entry name" value="L domain-like"/>
    <property type="match status" value="1"/>
</dbReference>
<comment type="similarity">
    <text evidence="2">Belongs to the disease resistance NB-LRR family.</text>
</comment>
<proteinExistence type="inferred from homology"/>
<dbReference type="GO" id="GO:0005524">
    <property type="term" value="F:ATP binding"/>
    <property type="evidence" value="ECO:0007669"/>
    <property type="project" value="UniProtKB-KW"/>
</dbReference>
<keyword evidence="4" id="KW-0677">Repeat</keyword>
<feature type="domain" description="Disease resistance R13L4/SHOC-2-like LRR" evidence="12">
    <location>
        <begin position="287"/>
        <end position="572"/>
    </location>
</feature>
<evidence type="ECO:0000256" key="1">
    <source>
        <dbReference type="ARBA" id="ARBA00004170"/>
    </source>
</evidence>
<evidence type="ECO:0000256" key="5">
    <source>
        <dbReference type="ARBA" id="ARBA00022741"/>
    </source>
</evidence>
<dbReference type="Pfam" id="PF23559">
    <property type="entry name" value="WHD_DRP"/>
    <property type="match status" value="1"/>
</dbReference>
<evidence type="ECO:0000259" key="11">
    <source>
        <dbReference type="Pfam" id="PF23559"/>
    </source>
</evidence>
<keyword evidence="5" id="KW-0547">Nucleotide-binding</keyword>
<evidence type="ECO:0000313" key="14">
    <source>
        <dbReference type="Proteomes" id="UP000824120"/>
    </source>
</evidence>
<dbReference type="PANTHER" id="PTHR23155">
    <property type="entry name" value="DISEASE RESISTANCE PROTEIN RP"/>
    <property type="match status" value="1"/>
</dbReference>
<keyword evidence="8" id="KW-0175">Coiled coil</keyword>
<keyword evidence="3" id="KW-0433">Leucine-rich repeat</keyword>
<keyword evidence="9" id="KW-0472">Membrane</keyword>
<dbReference type="InterPro" id="IPR055414">
    <property type="entry name" value="LRR_R13L4/SHOC2-like"/>
</dbReference>